<keyword evidence="1" id="KW-0812">Transmembrane</keyword>
<keyword evidence="3" id="KW-1185">Reference proteome</keyword>
<sequence>MQHGQASNERLLEVQKYKLVYLCSTLSNNSAAMGELTWCENLKSFSVNRLWLKISFAGCQSGLILGTVIIMSTGPRSWSPEELFRSGVTVSIQSICFCWGASLSRFFHGWCRAI</sequence>
<proteinExistence type="predicted"/>
<feature type="transmembrane region" description="Helical" evidence="1">
    <location>
        <begin position="83"/>
        <end position="103"/>
    </location>
</feature>
<gene>
    <name evidence="2" type="ORF">KC19_8G130400</name>
</gene>
<feature type="transmembrane region" description="Helical" evidence="1">
    <location>
        <begin position="50"/>
        <end position="71"/>
    </location>
</feature>
<evidence type="ECO:0000313" key="3">
    <source>
        <dbReference type="Proteomes" id="UP000822688"/>
    </source>
</evidence>
<dbReference type="Proteomes" id="UP000822688">
    <property type="component" value="Chromosome 8"/>
</dbReference>
<comment type="caution">
    <text evidence="2">The sequence shown here is derived from an EMBL/GenBank/DDBJ whole genome shotgun (WGS) entry which is preliminary data.</text>
</comment>
<dbReference type="AlphaFoldDB" id="A0A8T0GYB3"/>
<keyword evidence="1" id="KW-1133">Transmembrane helix</keyword>
<organism evidence="2 3">
    <name type="scientific">Ceratodon purpureus</name>
    <name type="common">Fire moss</name>
    <name type="synonym">Dicranum purpureum</name>
    <dbReference type="NCBI Taxonomy" id="3225"/>
    <lineage>
        <taxon>Eukaryota</taxon>
        <taxon>Viridiplantae</taxon>
        <taxon>Streptophyta</taxon>
        <taxon>Embryophyta</taxon>
        <taxon>Bryophyta</taxon>
        <taxon>Bryophytina</taxon>
        <taxon>Bryopsida</taxon>
        <taxon>Dicranidae</taxon>
        <taxon>Pseudoditrichales</taxon>
        <taxon>Ditrichaceae</taxon>
        <taxon>Ceratodon</taxon>
    </lineage>
</organism>
<name>A0A8T0GYB3_CERPU</name>
<keyword evidence="1" id="KW-0472">Membrane</keyword>
<dbReference type="EMBL" id="CM026429">
    <property type="protein sequence ID" value="KAG0564676.1"/>
    <property type="molecule type" value="Genomic_DNA"/>
</dbReference>
<protein>
    <submittedName>
        <fullName evidence="2">Uncharacterized protein</fullName>
    </submittedName>
</protein>
<evidence type="ECO:0000313" key="2">
    <source>
        <dbReference type="EMBL" id="KAG0564676.1"/>
    </source>
</evidence>
<accession>A0A8T0GYB3</accession>
<reference evidence="2" key="1">
    <citation type="submission" date="2020-06" db="EMBL/GenBank/DDBJ databases">
        <title>WGS assembly of Ceratodon purpureus strain R40.</title>
        <authorList>
            <person name="Carey S.B."/>
            <person name="Jenkins J."/>
            <person name="Shu S."/>
            <person name="Lovell J.T."/>
            <person name="Sreedasyam A."/>
            <person name="Maumus F."/>
            <person name="Tiley G.P."/>
            <person name="Fernandez-Pozo N."/>
            <person name="Barry K."/>
            <person name="Chen C."/>
            <person name="Wang M."/>
            <person name="Lipzen A."/>
            <person name="Daum C."/>
            <person name="Saski C.A."/>
            <person name="Payton A.C."/>
            <person name="Mcbreen J.C."/>
            <person name="Conrad R.E."/>
            <person name="Kollar L.M."/>
            <person name="Olsson S."/>
            <person name="Huttunen S."/>
            <person name="Landis J.B."/>
            <person name="Wickett N.J."/>
            <person name="Johnson M.G."/>
            <person name="Rensing S.A."/>
            <person name="Grimwood J."/>
            <person name="Schmutz J."/>
            <person name="Mcdaniel S.F."/>
        </authorList>
    </citation>
    <scope>NUCLEOTIDE SEQUENCE</scope>
    <source>
        <strain evidence="2">R40</strain>
    </source>
</reference>
<evidence type="ECO:0000256" key="1">
    <source>
        <dbReference type="SAM" id="Phobius"/>
    </source>
</evidence>